<dbReference type="PROSITE" id="PS50846">
    <property type="entry name" value="HMA_2"/>
    <property type="match status" value="1"/>
</dbReference>
<dbReference type="HOGENOM" id="CLU_134973_13_1_2"/>
<feature type="domain" description="HMA" evidence="1">
    <location>
        <begin position="28"/>
        <end position="93"/>
    </location>
</feature>
<dbReference type="PATRIC" id="fig|272569.17.peg.435"/>
<protein>
    <recommendedName>
        <fullName evidence="1">HMA domain-containing protein</fullName>
    </recommendedName>
</protein>
<organism evidence="2 3">
    <name type="scientific">Haloarcula marismortui (strain ATCC 43049 / DSM 3752 / JCM 8966 / VKM B-1809)</name>
    <name type="common">Halobacterium marismortui</name>
    <dbReference type="NCBI Taxonomy" id="272569"/>
    <lineage>
        <taxon>Archaea</taxon>
        <taxon>Methanobacteriati</taxon>
        <taxon>Methanobacteriota</taxon>
        <taxon>Stenosarchaea group</taxon>
        <taxon>Halobacteria</taxon>
        <taxon>Halobacteriales</taxon>
        <taxon>Haloarculaceae</taxon>
        <taxon>Haloarcula</taxon>
    </lineage>
</organism>
<dbReference type="KEGG" id="hma:pNG6162"/>
<name>Q5V795_HALMA</name>
<gene>
    <name evidence="2" type="ordered locus">pNG6162</name>
</gene>
<geneLocation type="plasmid" evidence="2 3">
    <name>pNG600</name>
</geneLocation>
<dbReference type="AlphaFoldDB" id="Q5V795"/>
<evidence type="ECO:0000259" key="1">
    <source>
        <dbReference type="PROSITE" id="PS50846"/>
    </source>
</evidence>
<dbReference type="SUPFAM" id="SSF55008">
    <property type="entry name" value="HMA, heavy metal-associated domain"/>
    <property type="match status" value="1"/>
</dbReference>
<dbReference type="GO" id="GO:0046872">
    <property type="term" value="F:metal ion binding"/>
    <property type="evidence" value="ECO:0007669"/>
    <property type="project" value="InterPro"/>
</dbReference>
<reference evidence="2 3" key="1">
    <citation type="journal article" date="2004" name="Genome Res.">
        <title>Genome sequence of Haloarcula marismortui: a halophilic archaeon from the Dead Sea.</title>
        <authorList>
            <person name="Baliga N.S."/>
            <person name="Bonneau R."/>
            <person name="Facciotti M.T."/>
            <person name="Pan M."/>
            <person name="Glusman G."/>
            <person name="Deutsch E.W."/>
            <person name="Shannon P."/>
            <person name="Chiu Y."/>
            <person name="Weng R.S."/>
            <person name="Gan R.R."/>
            <person name="Hung P."/>
            <person name="Date S.V."/>
            <person name="Marcotte E."/>
            <person name="Hood L."/>
            <person name="Ng W.V."/>
        </authorList>
    </citation>
    <scope>NUCLEOTIDE SEQUENCE [LARGE SCALE GENOMIC DNA]</scope>
    <source>
        <strain evidence="3">ATCC 43049 / DSM 3752 / JCM 8966 / VKM B-1809</strain>
        <plasmid evidence="3">Plasmid pNG600</plasmid>
    </source>
</reference>
<proteinExistence type="predicted"/>
<dbReference type="Pfam" id="PF00403">
    <property type="entry name" value="HMA"/>
    <property type="match status" value="1"/>
</dbReference>
<dbReference type="EnsemblBacteria" id="AAV44699">
    <property type="protein sequence ID" value="AAV44699"/>
    <property type="gene ID" value="pNG6162"/>
</dbReference>
<dbReference type="InterPro" id="IPR036163">
    <property type="entry name" value="HMA_dom_sf"/>
</dbReference>
<dbReference type="EMBL" id="AY596295">
    <property type="protein sequence ID" value="AAV44699.1"/>
    <property type="molecule type" value="Genomic_DNA"/>
</dbReference>
<dbReference type="Proteomes" id="UP000001169">
    <property type="component" value="Plasmid pNG600"/>
</dbReference>
<sequence>MSTSNRDETDTTVTVMVIPRECLQARMERKTISVTGMSCNGCEQNVETALRNLDDVNRIEADHEADTVDVVLEDGVSDDDVNAAIEQAGYDVVA</sequence>
<keyword evidence="3" id="KW-1185">Reference proteome</keyword>
<accession>Q5V795</accession>
<keyword evidence="2" id="KW-0614">Plasmid</keyword>
<evidence type="ECO:0000313" key="3">
    <source>
        <dbReference type="Proteomes" id="UP000001169"/>
    </source>
</evidence>
<evidence type="ECO:0000313" key="2">
    <source>
        <dbReference type="EMBL" id="AAV44699.1"/>
    </source>
</evidence>
<dbReference type="InterPro" id="IPR006121">
    <property type="entry name" value="HMA_dom"/>
</dbReference>
<dbReference type="Gene3D" id="3.30.70.100">
    <property type="match status" value="1"/>
</dbReference>
<dbReference type="CDD" id="cd00371">
    <property type="entry name" value="HMA"/>
    <property type="match status" value="1"/>
</dbReference>